<accession>A0AC35U180</accession>
<dbReference type="WBParaSite" id="RSKR_0000617350.1">
    <property type="protein sequence ID" value="RSKR_0000617350.1"/>
    <property type="gene ID" value="RSKR_0000617350"/>
</dbReference>
<evidence type="ECO:0000313" key="2">
    <source>
        <dbReference type="WBParaSite" id="RSKR_0000617350.1"/>
    </source>
</evidence>
<name>A0AC35U180_9BILA</name>
<dbReference type="Proteomes" id="UP000095286">
    <property type="component" value="Unplaced"/>
</dbReference>
<sequence>MNSNINDCTFRLIITLLVLSSAITILSKPTIHSLKVLTQLLENNEELAEFREIALHQLREQQRLHHKHHASSHNKRRRSLSGIKDDKNSSKNQVMLTKPYWPWP</sequence>
<organism evidence="1 2">
    <name type="scientific">Rhabditophanes sp. KR3021</name>
    <dbReference type="NCBI Taxonomy" id="114890"/>
    <lineage>
        <taxon>Eukaryota</taxon>
        <taxon>Metazoa</taxon>
        <taxon>Ecdysozoa</taxon>
        <taxon>Nematoda</taxon>
        <taxon>Chromadorea</taxon>
        <taxon>Rhabditida</taxon>
        <taxon>Tylenchina</taxon>
        <taxon>Panagrolaimomorpha</taxon>
        <taxon>Strongyloidoidea</taxon>
        <taxon>Alloionematidae</taxon>
        <taxon>Rhabditophanes</taxon>
    </lineage>
</organism>
<reference evidence="2" key="1">
    <citation type="submission" date="2016-11" db="UniProtKB">
        <authorList>
            <consortium name="WormBaseParasite"/>
        </authorList>
    </citation>
    <scope>IDENTIFICATION</scope>
    <source>
        <strain evidence="2">KR3021</strain>
    </source>
</reference>
<proteinExistence type="predicted"/>
<evidence type="ECO:0000313" key="1">
    <source>
        <dbReference type="Proteomes" id="UP000095286"/>
    </source>
</evidence>
<protein>
    <submittedName>
        <fullName evidence="2">Uncharacterized protein</fullName>
    </submittedName>
</protein>